<dbReference type="PIRSF" id="PIRSF037037">
    <property type="entry name" value="Kelch-like_protein_gigaxonin"/>
    <property type="match status" value="1"/>
</dbReference>
<dbReference type="PANTHER" id="PTHR24412:SF466">
    <property type="entry name" value="RING CANAL KELCH PROTEIN"/>
    <property type="match status" value="1"/>
</dbReference>
<dbReference type="InterPro" id="IPR017096">
    <property type="entry name" value="BTB-kelch_protein"/>
</dbReference>
<dbReference type="SUPFAM" id="SSF54695">
    <property type="entry name" value="POZ domain"/>
    <property type="match status" value="1"/>
</dbReference>
<dbReference type="Pfam" id="PF01344">
    <property type="entry name" value="Kelch_1"/>
    <property type="match status" value="1"/>
</dbReference>
<dbReference type="Pfam" id="PF24681">
    <property type="entry name" value="Kelch_KLHDC2_KLHL20_DRC7"/>
    <property type="match status" value="1"/>
</dbReference>
<name>A0AAV0X6W0_9HEMI</name>
<dbReference type="Proteomes" id="UP001160148">
    <property type="component" value="Unassembled WGS sequence"/>
</dbReference>
<evidence type="ECO:0000256" key="1">
    <source>
        <dbReference type="ARBA" id="ARBA00004906"/>
    </source>
</evidence>
<evidence type="ECO:0000313" key="7">
    <source>
        <dbReference type="Proteomes" id="UP001160148"/>
    </source>
</evidence>
<gene>
    <name evidence="6" type="ORF">MEUPH1_LOCUS18487</name>
</gene>
<keyword evidence="2" id="KW-0880">Kelch repeat</keyword>
<dbReference type="InterPro" id="IPR011333">
    <property type="entry name" value="SKP1/BTB/POZ_sf"/>
</dbReference>
<dbReference type="Gene3D" id="2.120.10.80">
    <property type="entry name" value="Kelch-type beta propeller"/>
    <property type="match status" value="1"/>
</dbReference>
<evidence type="ECO:0000256" key="4">
    <source>
        <dbReference type="ARBA" id="ARBA00022786"/>
    </source>
</evidence>
<dbReference type="SUPFAM" id="SSF50965">
    <property type="entry name" value="Galactose oxidase, central domain"/>
    <property type="match status" value="1"/>
</dbReference>
<feature type="domain" description="BACK" evidence="5">
    <location>
        <begin position="120"/>
        <end position="222"/>
    </location>
</feature>
<dbReference type="InterPro" id="IPR011705">
    <property type="entry name" value="BACK"/>
</dbReference>
<keyword evidence="3" id="KW-0677">Repeat</keyword>
<evidence type="ECO:0000259" key="5">
    <source>
        <dbReference type="SMART" id="SM00875"/>
    </source>
</evidence>
<dbReference type="FunFam" id="1.25.40.420:FF:000001">
    <property type="entry name" value="Kelch-like family member 12"/>
    <property type="match status" value="1"/>
</dbReference>
<dbReference type="SMART" id="SM00612">
    <property type="entry name" value="Kelch"/>
    <property type="match status" value="5"/>
</dbReference>
<dbReference type="PANTHER" id="PTHR24412">
    <property type="entry name" value="KELCH PROTEIN"/>
    <property type="match status" value="1"/>
</dbReference>
<evidence type="ECO:0000313" key="6">
    <source>
        <dbReference type="EMBL" id="CAI6363557.1"/>
    </source>
</evidence>
<dbReference type="InterPro" id="IPR015915">
    <property type="entry name" value="Kelch-typ_b-propeller"/>
</dbReference>
<keyword evidence="4" id="KW-0833">Ubl conjugation pathway</keyword>
<proteinExistence type="predicted"/>
<dbReference type="Pfam" id="PF07707">
    <property type="entry name" value="BACK"/>
    <property type="match status" value="1"/>
</dbReference>
<evidence type="ECO:0000256" key="3">
    <source>
        <dbReference type="ARBA" id="ARBA00022737"/>
    </source>
</evidence>
<organism evidence="6 7">
    <name type="scientific">Macrosiphum euphorbiae</name>
    <name type="common">potato aphid</name>
    <dbReference type="NCBI Taxonomy" id="13131"/>
    <lineage>
        <taxon>Eukaryota</taxon>
        <taxon>Metazoa</taxon>
        <taxon>Ecdysozoa</taxon>
        <taxon>Arthropoda</taxon>
        <taxon>Hexapoda</taxon>
        <taxon>Insecta</taxon>
        <taxon>Pterygota</taxon>
        <taxon>Neoptera</taxon>
        <taxon>Paraneoptera</taxon>
        <taxon>Hemiptera</taxon>
        <taxon>Sternorrhyncha</taxon>
        <taxon>Aphidomorpha</taxon>
        <taxon>Aphidoidea</taxon>
        <taxon>Aphididae</taxon>
        <taxon>Macrosiphini</taxon>
        <taxon>Macrosiphum</taxon>
    </lineage>
</organism>
<dbReference type="AlphaFoldDB" id="A0AAV0X6W0"/>
<dbReference type="SMART" id="SM00875">
    <property type="entry name" value="BACK"/>
    <property type="match status" value="1"/>
</dbReference>
<sequence length="557" mass="62536">MQSRGWHSETRRHLVVRGEISVRKHTKTVCEIVCVWKCRNSVGGGTIRNSRSRLLGTQIIDAISLLEHNIGYLKQLGEGQIRVTEENVLGLLPAADLLQLQGVKDACCDFLQSQLCPTNCIGINTLADLHSCKKLITRSEIYIHQHFSEVFGGDEFLSLSSEQVIKLISNNRLPVSSDEKVFESVISWVKYDLGSRQCILPQLMEHVRLPLTSKEYILKNVIEEPLILNCFKCYHYGFEALNTINSEEFIPQIVRNIPRHGEKVLLVIGGNEFGPRNSLEWFDPRTDQWHFGPELITDRCVNSLVVINDNFVFDVGCNASHRSVYMLDLSSESPCWQPSVDMLVERRLSGFGVINDKIYAVGGLDDMFGNLQSAEVFDYNTQAWRMICSMTSIRSSFGVGVLNELLYVVGGHDEYRRSLDTVECYNPSMDMWRPVANMRIRRSCAGVGVLNGVLYAVGGHDGSDCLSSVEAYKPSTGVWTSIADMIIPRKYPEAVALDGLLYVVGGLSASSFFDSVECYNPNTNTWAMVTAKCNILRILPGVVTINRPLHFTTYEHL</sequence>
<dbReference type="EMBL" id="CARXXK010000003">
    <property type="protein sequence ID" value="CAI6363557.1"/>
    <property type="molecule type" value="Genomic_DNA"/>
</dbReference>
<dbReference type="Gene3D" id="1.25.40.420">
    <property type="match status" value="1"/>
</dbReference>
<accession>A0AAV0X6W0</accession>
<dbReference type="Gene3D" id="3.30.710.10">
    <property type="entry name" value="Potassium Channel Kv1.1, Chain A"/>
    <property type="match status" value="1"/>
</dbReference>
<evidence type="ECO:0000256" key="2">
    <source>
        <dbReference type="ARBA" id="ARBA00022441"/>
    </source>
</evidence>
<dbReference type="InterPro" id="IPR006652">
    <property type="entry name" value="Kelch_1"/>
</dbReference>
<protein>
    <recommendedName>
        <fullName evidence="5">BACK domain-containing protein</fullName>
    </recommendedName>
</protein>
<reference evidence="6 7" key="1">
    <citation type="submission" date="2023-01" db="EMBL/GenBank/DDBJ databases">
        <authorList>
            <person name="Whitehead M."/>
        </authorList>
    </citation>
    <scope>NUCLEOTIDE SEQUENCE [LARGE SCALE GENOMIC DNA]</scope>
</reference>
<comment type="caution">
    <text evidence="6">The sequence shown here is derived from an EMBL/GenBank/DDBJ whole genome shotgun (WGS) entry which is preliminary data.</text>
</comment>
<dbReference type="InterPro" id="IPR011043">
    <property type="entry name" value="Gal_Oxase/kelch_b-propeller"/>
</dbReference>
<keyword evidence="7" id="KW-1185">Reference proteome</keyword>
<comment type="pathway">
    <text evidence="1">Protein modification; protein ubiquitination.</text>
</comment>